<feature type="region of interest" description="Disordered" evidence="2">
    <location>
        <begin position="418"/>
        <end position="441"/>
    </location>
</feature>
<protein>
    <submittedName>
        <fullName evidence="3">Uncharacterized protein</fullName>
    </submittedName>
</protein>
<proteinExistence type="predicted"/>
<evidence type="ECO:0000256" key="2">
    <source>
        <dbReference type="SAM" id="MobiDB-lite"/>
    </source>
</evidence>
<comment type="caution">
    <text evidence="3">The sequence shown here is derived from an EMBL/GenBank/DDBJ whole genome shotgun (WGS) entry which is preliminary data.</text>
</comment>
<feature type="region of interest" description="Disordered" evidence="2">
    <location>
        <begin position="740"/>
        <end position="772"/>
    </location>
</feature>
<organism evidence="3 4">
    <name type="scientific">Leishmania enriettii</name>
    <dbReference type="NCBI Taxonomy" id="5663"/>
    <lineage>
        <taxon>Eukaryota</taxon>
        <taxon>Discoba</taxon>
        <taxon>Euglenozoa</taxon>
        <taxon>Kinetoplastea</taxon>
        <taxon>Metakinetoplastina</taxon>
        <taxon>Trypanosomatida</taxon>
        <taxon>Trypanosomatidae</taxon>
        <taxon>Leishmaniinae</taxon>
        <taxon>Leishmania</taxon>
    </lineage>
</organism>
<feature type="region of interest" description="Disordered" evidence="2">
    <location>
        <begin position="1179"/>
        <end position="1249"/>
    </location>
</feature>
<feature type="compositionally biased region" description="Low complexity" evidence="2">
    <location>
        <begin position="50"/>
        <end position="66"/>
    </location>
</feature>
<dbReference type="RefSeq" id="XP_067693892.1">
    <property type="nucleotide sequence ID" value="XM_067838713.1"/>
</dbReference>
<feature type="compositionally biased region" description="Basic and acidic residues" evidence="2">
    <location>
        <begin position="1196"/>
        <end position="1205"/>
    </location>
</feature>
<gene>
    <name evidence="3" type="ORF">CUR178_07064</name>
</gene>
<feature type="compositionally biased region" description="Basic and acidic residues" evidence="2">
    <location>
        <begin position="491"/>
        <end position="510"/>
    </location>
</feature>
<feature type="compositionally biased region" description="Basic and acidic residues" evidence="2">
    <location>
        <begin position="31"/>
        <end position="49"/>
    </location>
</feature>
<feature type="region of interest" description="Disordered" evidence="2">
    <location>
        <begin position="208"/>
        <end position="233"/>
    </location>
</feature>
<feature type="compositionally biased region" description="Polar residues" evidence="2">
    <location>
        <begin position="1360"/>
        <end position="1376"/>
    </location>
</feature>
<feature type="region of interest" description="Disordered" evidence="2">
    <location>
        <begin position="1"/>
        <end position="86"/>
    </location>
</feature>
<dbReference type="OrthoDB" id="267169at2759"/>
<feature type="compositionally biased region" description="Low complexity" evidence="2">
    <location>
        <begin position="471"/>
        <end position="490"/>
    </location>
</feature>
<keyword evidence="4" id="KW-1185">Reference proteome</keyword>
<feature type="region of interest" description="Disordered" evidence="2">
    <location>
        <begin position="468"/>
        <end position="510"/>
    </location>
</feature>
<feature type="compositionally biased region" description="Low complexity" evidence="2">
    <location>
        <begin position="1234"/>
        <end position="1245"/>
    </location>
</feature>
<evidence type="ECO:0000313" key="3">
    <source>
        <dbReference type="EMBL" id="KAG5481711.1"/>
    </source>
</evidence>
<feature type="coiled-coil region" evidence="1">
    <location>
        <begin position="1483"/>
        <end position="1510"/>
    </location>
</feature>
<feature type="compositionally biased region" description="Basic and acidic residues" evidence="2">
    <location>
        <begin position="425"/>
        <end position="436"/>
    </location>
</feature>
<feature type="region of interest" description="Disordered" evidence="2">
    <location>
        <begin position="929"/>
        <end position="967"/>
    </location>
</feature>
<dbReference type="Proteomes" id="UP000674179">
    <property type="component" value="Chromosome 18"/>
</dbReference>
<feature type="compositionally biased region" description="Polar residues" evidence="2">
    <location>
        <begin position="929"/>
        <end position="938"/>
    </location>
</feature>
<feature type="region of interest" description="Disordered" evidence="2">
    <location>
        <begin position="345"/>
        <end position="375"/>
    </location>
</feature>
<evidence type="ECO:0000313" key="4">
    <source>
        <dbReference type="Proteomes" id="UP000674179"/>
    </source>
</evidence>
<name>A0A836GUS3_LEIEN</name>
<accession>A0A836GUS3</accession>
<dbReference type="KEGG" id="lenr:94174223"/>
<feature type="region of interest" description="Disordered" evidence="2">
    <location>
        <begin position="636"/>
        <end position="701"/>
    </location>
</feature>
<feature type="region of interest" description="Disordered" evidence="2">
    <location>
        <begin position="98"/>
        <end position="128"/>
    </location>
</feature>
<dbReference type="EMBL" id="JAFHKP010000018">
    <property type="protein sequence ID" value="KAG5481711.1"/>
    <property type="molecule type" value="Genomic_DNA"/>
</dbReference>
<reference evidence="3 4" key="1">
    <citation type="submission" date="2021-02" db="EMBL/GenBank/DDBJ databases">
        <title>Leishmania (Mundinia) enrietti genome sequencing and assembly.</title>
        <authorList>
            <person name="Almutairi H."/>
            <person name="Gatherer D."/>
        </authorList>
    </citation>
    <scope>NUCLEOTIDE SEQUENCE [LARGE SCALE GENOMIC DNA]</scope>
    <source>
        <strain evidence="3">CUR178</strain>
    </source>
</reference>
<feature type="region of interest" description="Disordered" evidence="2">
    <location>
        <begin position="1354"/>
        <end position="1376"/>
    </location>
</feature>
<dbReference type="GeneID" id="94174223"/>
<sequence length="1577" mass="169606">MNAPMAQFEDYRLMEPSPSPLATERAPFFDSHARDSRARYDMHSDDLLRSADASQSSPTSSLQRNSAQRAQSHGENSADPASSEVGLASVLQSRERRTALHDLGTSQRRPGGADNAERTGSMSALASAAGPLSALSSNALPQSSHSKRRTGSLAAVPAPSFTWEEGDDAGHVSVVSDAQVVAEEEEQHRLTQPAAPRWPSAVCQHRNRVSGGSGRVSSMSHQRRSSVIGPDPRDCIDMYDSDVVEEESCVTPPPYDRQQRVPPALDDDLAALVNAGTVGRCRSDSRGQVDLVSKGSSDGVTKEAVDTCDRIESARGAPQDSDRSDGVNASYEFEQVYFYYPATSPERVSSRESGDGTTSVLRRAETPRRSVSGSSSMPRWVLSLAEETPFTPFALSTTGVATTPSPFLHVSPAARATATNVSATTEERLKRGDAGTRDGAQQQQMMIPVQRQTVHELVAAVLSSSPCTGLASSTSAPVPAAAPTPMANAADEAKDAPEGHPEEPLPHRPPDCEEEALVEEERLCQRVYDTRVRRAFVDQLLGRFSIVVAARQAELEKLREKQAVVAQQAESFTSRAAISIREVRRLREWQHGQDEVRLLCNMLADKENRLRVAQSQLVSLQSMWKQLQLLHSATAATTEGSADEGANHAPSPRAAGAKDSDSVACLSMPAAHQGAADEAQTTDSAENPQEKEKTPPSPISSVASLETCEVLSDFLEELLSEVDELAKVCIQLPSAPSVATLSSCNRTGRPAAKHRSGAADQRPQRSQTPPPLPTFTALNRRLNDGNNGFFSFFGGATEAHLDSKPLSTFLASLDRLARTAWEREEELQLRARELATEEEEEYLKARLPLEYGVKLQQPRTPRRLSGSIDNSVCDGEKMNALSSLSPAALSSERGEERLCQGGANGAPVIKSPISFLASPSNAITASTDHATHPLSLSSPEHGRRSRYSNAGHHMPSGTASSPLSASSSLLHHRATPAPLLLPTLVYAYPRVAVVSQKLDAEQQQIQADYAAAIEVERQSRRHLTSRLRDTYRQYVAPTLRRTIDALRREQTSLARQFAELGVKAVLIQWEEVDAEVDDTALLRAMDGATAAAQKTFSRNQRRGLTKGRSLSSANAKVCDCVEREDSCGDAVSSLCTSLARSEKGGLRKGAAATPPPCRVYQRTLRVTCAAACERGSTEGEGETEIPVSSQSASGRHTCDGGRDPRQSTTRRRRSSARPSAAPGYLSARSTCKLPSSASHPSTTPAKRTPATCSAGFLAATSSEACAALQLSTHPPAKALLPGCTDAHNAAEETEGCAAAAVASTTTASAGGTASLRRAPVSAIVTPIATSSARRSGGTPRVSCATLASAATRTSTAVGSGRSSKGYTSSAVPRSPRQSCECTAASSCSATSRQHCCSRLKCRAVAAHAGQVAARCCSPQNPVVEDVRELVVEADSAYAASTRVSMATPTAANLWGHFAHTQKALSDGAVRVVLTFTGEEARRRQAAQARQEAYQREFWELREELARIDEDIFQLHTRWKELQRTKQRAEEEHRAKLVEAEVKVRKCRAFYESLRRENMEWQAIHGELEQAVLGKEDR</sequence>
<keyword evidence="1" id="KW-0175">Coiled coil</keyword>
<evidence type="ECO:0000256" key="1">
    <source>
        <dbReference type="SAM" id="Coils"/>
    </source>
</evidence>